<organism evidence="1 2">
    <name type="scientific">Mycteria americana</name>
    <name type="common">Wood stork</name>
    <dbReference type="NCBI Taxonomy" id="33587"/>
    <lineage>
        <taxon>Eukaryota</taxon>
        <taxon>Metazoa</taxon>
        <taxon>Chordata</taxon>
        <taxon>Craniata</taxon>
        <taxon>Vertebrata</taxon>
        <taxon>Euteleostomi</taxon>
        <taxon>Archelosauria</taxon>
        <taxon>Archosauria</taxon>
        <taxon>Dinosauria</taxon>
        <taxon>Saurischia</taxon>
        <taxon>Theropoda</taxon>
        <taxon>Coelurosauria</taxon>
        <taxon>Aves</taxon>
        <taxon>Neognathae</taxon>
        <taxon>Neoaves</taxon>
        <taxon>Aequornithes</taxon>
        <taxon>Ciconiiformes</taxon>
        <taxon>Ciconiidae</taxon>
        <taxon>Mycteria</taxon>
    </lineage>
</organism>
<evidence type="ECO:0000313" key="1">
    <source>
        <dbReference type="EMBL" id="KAK4819168.1"/>
    </source>
</evidence>
<sequence>MYNTRDANDTLDYALNLISRYASRFALPARILGAEKPYEVRLQILLRHALTCSSALYVLTRSNYPPLCSTHGTVSRTPHPVLGPTYKKDVDKLEQVQWRATTMISGLEHLSYKEAQACSEEAGPHSCLPTPTKVLLKPGSSQWSAVAGCMTKDSQVMEQIAKRSSAVIILGRFQHPTEKKPDLLWQPLSSPLPRQWLTCWGPGG</sequence>
<keyword evidence="2" id="KW-1185">Reference proteome</keyword>
<dbReference type="Proteomes" id="UP001333110">
    <property type="component" value="Unassembled WGS sequence"/>
</dbReference>
<gene>
    <name evidence="1" type="ORF">QYF61_025983</name>
</gene>
<name>A0AAN7S5M5_MYCAM</name>
<evidence type="ECO:0000313" key="2">
    <source>
        <dbReference type="Proteomes" id="UP001333110"/>
    </source>
</evidence>
<comment type="caution">
    <text evidence="1">The sequence shown here is derived from an EMBL/GenBank/DDBJ whole genome shotgun (WGS) entry which is preliminary data.</text>
</comment>
<dbReference type="EMBL" id="JAUNZN010000007">
    <property type="protein sequence ID" value="KAK4819168.1"/>
    <property type="molecule type" value="Genomic_DNA"/>
</dbReference>
<protein>
    <submittedName>
        <fullName evidence="1">Uncharacterized protein</fullName>
    </submittedName>
</protein>
<dbReference type="AlphaFoldDB" id="A0AAN7S5M5"/>
<accession>A0AAN7S5M5</accession>
<proteinExistence type="predicted"/>
<reference evidence="1 2" key="1">
    <citation type="journal article" date="2023" name="J. Hered.">
        <title>Chromosome-level genome of the wood stork (Mycteria americana) provides insight into avian chromosome evolution.</title>
        <authorList>
            <person name="Flamio R. Jr."/>
            <person name="Ramstad K.M."/>
        </authorList>
    </citation>
    <scope>NUCLEOTIDE SEQUENCE [LARGE SCALE GENOMIC DNA]</scope>
    <source>
        <strain evidence="1">JAX WOST 10</strain>
    </source>
</reference>